<dbReference type="InterPro" id="IPR036291">
    <property type="entry name" value="NAD(P)-bd_dom_sf"/>
</dbReference>
<dbReference type="PANTHER" id="PTHR23429:SF9">
    <property type="entry name" value="GLUCOSE-6-PHOSPHATE 1-DEHYDROGENASE"/>
    <property type="match status" value="1"/>
</dbReference>
<dbReference type="Pfam" id="PF02781">
    <property type="entry name" value="G6PD_C"/>
    <property type="match status" value="1"/>
</dbReference>
<feature type="domain" description="Glucose-6-phosphate dehydrogenase C-terminal" evidence="6">
    <location>
        <begin position="279"/>
        <end position="356"/>
    </location>
</feature>
<dbReference type="Proteomes" id="UP000827721">
    <property type="component" value="Unassembled WGS sequence"/>
</dbReference>
<comment type="caution">
    <text evidence="7">The sequence shown here is derived from an EMBL/GenBank/DDBJ whole genome shotgun (WGS) entry which is preliminary data.</text>
</comment>
<dbReference type="PANTHER" id="PTHR23429">
    <property type="entry name" value="GLUCOSE-6-PHOSPHATE 1-DEHYDROGENASE G6PD"/>
    <property type="match status" value="1"/>
</dbReference>
<evidence type="ECO:0000256" key="3">
    <source>
        <dbReference type="ARBA" id="ARBA00022857"/>
    </source>
</evidence>
<proteinExistence type="inferred from homology"/>
<keyword evidence="2" id="KW-0313">Glucose metabolism</keyword>
<dbReference type="Gene3D" id="3.40.50.720">
    <property type="entry name" value="NAD(P)-binding Rossmann-like Domain"/>
    <property type="match status" value="1"/>
</dbReference>
<gene>
    <name evidence="7" type="ORF">JRO89_XS01G0118100</name>
</gene>
<dbReference type="Pfam" id="PF00479">
    <property type="entry name" value="G6PD_N"/>
    <property type="match status" value="1"/>
</dbReference>
<dbReference type="SUPFAM" id="SSF55347">
    <property type="entry name" value="Glyceraldehyde-3-phosphate dehydrogenase-like, C-terminal domain"/>
    <property type="match status" value="1"/>
</dbReference>
<evidence type="ECO:0000259" key="6">
    <source>
        <dbReference type="Pfam" id="PF02781"/>
    </source>
</evidence>
<reference evidence="7 8" key="1">
    <citation type="submission" date="2021-02" db="EMBL/GenBank/DDBJ databases">
        <title>Plant Genome Project.</title>
        <authorList>
            <person name="Zhang R.-G."/>
        </authorList>
    </citation>
    <scope>NUCLEOTIDE SEQUENCE [LARGE SCALE GENOMIC DNA]</scope>
    <source>
        <tissue evidence="7">Leaves</tissue>
    </source>
</reference>
<dbReference type="SUPFAM" id="SSF51735">
    <property type="entry name" value="NAD(P)-binding Rossmann-fold domains"/>
    <property type="match status" value="1"/>
</dbReference>
<name>A0ABQ8IJ01_9ROSI</name>
<evidence type="ECO:0000259" key="5">
    <source>
        <dbReference type="Pfam" id="PF00479"/>
    </source>
</evidence>
<dbReference type="InterPro" id="IPR001282">
    <property type="entry name" value="G6P_DH"/>
</dbReference>
<sequence length="360" mass="41205">MAIICLSPCSSSSLKRFLLSPSSSFNDHHETLPRSLCFLKCDSENHCGLCRINQRKHFELKASNLQPSNPVVVAGDFSSVPLDFSAAEHVKVASEGRCFHFFDTEKSESILSIIVLGASGDLARTKIFPTLFGLFYKVRLPENFTIFGYARSVMTSKELGNMISRTLTCRIGNSSEEHYLELDSKLKEKEARRLSNRLFYLAIPPNVSLDVVRCARRRASSENGWTRFIVEKPFGYDLESSRELTRDIKQYLSEDQIFRNYIRNVQLIFSQDSRTDRQSSRCPREIPDAYERKLLDAIEGERRSFVRSDELDAAWEVFTPLLKELERKKVVPELYSCGSTGPVGVHYLASKHNVHYKDYL</sequence>
<evidence type="ECO:0000256" key="1">
    <source>
        <dbReference type="ARBA" id="ARBA00009975"/>
    </source>
</evidence>
<protein>
    <recommendedName>
        <fullName evidence="9">Glucose-6-phosphate dehydrogenase (NADP(+))</fullName>
    </recommendedName>
</protein>
<organism evidence="7 8">
    <name type="scientific">Xanthoceras sorbifolium</name>
    <dbReference type="NCBI Taxonomy" id="99658"/>
    <lineage>
        <taxon>Eukaryota</taxon>
        <taxon>Viridiplantae</taxon>
        <taxon>Streptophyta</taxon>
        <taxon>Embryophyta</taxon>
        <taxon>Tracheophyta</taxon>
        <taxon>Spermatophyta</taxon>
        <taxon>Magnoliopsida</taxon>
        <taxon>eudicotyledons</taxon>
        <taxon>Gunneridae</taxon>
        <taxon>Pentapetalae</taxon>
        <taxon>rosids</taxon>
        <taxon>malvids</taxon>
        <taxon>Sapindales</taxon>
        <taxon>Sapindaceae</taxon>
        <taxon>Xanthoceroideae</taxon>
        <taxon>Xanthoceras</taxon>
    </lineage>
</organism>
<dbReference type="EMBL" id="JAFEMO010000001">
    <property type="protein sequence ID" value="KAH7576615.1"/>
    <property type="molecule type" value="Genomic_DNA"/>
</dbReference>
<evidence type="ECO:0008006" key="9">
    <source>
        <dbReference type="Google" id="ProtNLM"/>
    </source>
</evidence>
<evidence type="ECO:0000313" key="8">
    <source>
        <dbReference type="Proteomes" id="UP000827721"/>
    </source>
</evidence>
<dbReference type="InterPro" id="IPR022675">
    <property type="entry name" value="G6P_DH_C"/>
</dbReference>
<evidence type="ECO:0000313" key="7">
    <source>
        <dbReference type="EMBL" id="KAH7576615.1"/>
    </source>
</evidence>
<keyword evidence="8" id="KW-1185">Reference proteome</keyword>
<dbReference type="InterPro" id="IPR022674">
    <property type="entry name" value="G6P_DH_NAD-bd"/>
</dbReference>
<comment type="similarity">
    <text evidence="1">Belongs to the glucose-6-phosphate dehydrogenase family.</text>
</comment>
<feature type="domain" description="Glucose-6-phosphate dehydrogenase NAD-binding" evidence="5">
    <location>
        <begin position="164"/>
        <end position="259"/>
    </location>
</feature>
<accession>A0ABQ8IJ01</accession>
<evidence type="ECO:0000256" key="4">
    <source>
        <dbReference type="ARBA" id="ARBA00023277"/>
    </source>
</evidence>
<dbReference type="Gene3D" id="3.30.360.10">
    <property type="entry name" value="Dihydrodipicolinate Reductase, domain 2"/>
    <property type="match status" value="1"/>
</dbReference>
<keyword evidence="4" id="KW-0119">Carbohydrate metabolism</keyword>
<keyword evidence="3" id="KW-0521">NADP</keyword>
<evidence type="ECO:0000256" key="2">
    <source>
        <dbReference type="ARBA" id="ARBA00022526"/>
    </source>
</evidence>